<dbReference type="GO" id="GO:0006338">
    <property type="term" value="P:chromatin remodeling"/>
    <property type="evidence" value="ECO:0007669"/>
    <property type="project" value="UniProtKB-ARBA"/>
</dbReference>
<dbReference type="GO" id="GO:0006508">
    <property type="term" value="P:proteolysis"/>
    <property type="evidence" value="ECO:0007669"/>
    <property type="project" value="UniProtKB-KW"/>
</dbReference>
<dbReference type="EMBL" id="CH408032">
    <property type="protein sequence ID" value="EAQ87652.1"/>
    <property type="molecule type" value="Genomic_DNA"/>
</dbReference>
<dbReference type="PROSITE" id="PS50878">
    <property type="entry name" value="RT_POL"/>
    <property type="match status" value="1"/>
</dbReference>
<dbReference type="InterPro" id="IPR043502">
    <property type="entry name" value="DNA/RNA_pol_sf"/>
</dbReference>
<dbReference type="GO" id="GO:0003887">
    <property type="term" value="F:DNA-directed DNA polymerase activity"/>
    <property type="evidence" value="ECO:0007669"/>
    <property type="project" value="UniProtKB-KW"/>
</dbReference>
<evidence type="ECO:0000256" key="11">
    <source>
        <dbReference type="ARBA" id="ARBA00022842"/>
    </source>
</evidence>
<evidence type="ECO:0000256" key="16">
    <source>
        <dbReference type="ARBA" id="ARBA00023125"/>
    </source>
</evidence>
<evidence type="ECO:0000256" key="6">
    <source>
        <dbReference type="ARBA" id="ARBA00022722"/>
    </source>
</evidence>
<dbReference type="Pfam" id="PF00078">
    <property type="entry name" value="RVT_1"/>
    <property type="match status" value="1"/>
</dbReference>
<dbReference type="Gene3D" id="2.40.50.40">
    <property type="match status" value="1"/>
</dbReference>
<evidence type="ECO:0008006" key="25">
    <source>
        <dbReference type="Google" id="ProtNLM"/>
    </source>
</evidence>
<keyword evidence="10" id="KW-0378">Hydrolase</keyword>
<evidence type="ECO:0000256" key="1">
    <source>
        <dbReference type="ARBA" id="ARBA00004173"/>
    </source>
</evidence>
<dbReference type="OrthoDB" id="1918685at2759"/>
<evidence type="ECO:0000256" key="17">
    <source>
        <dbReference type="ARBA" id="ARBA00023128"/>
    </source>
</evidence>
<feature type="compositionally biased region" description="Low complexity" evidence="19">
    <location>
        <begin position="922"/>
        <end position="931"/>
    </location>
</feature>
<dbReference type="InterPro" id="IPR016197">
    <property type="entry name" value="Chromo-like_dom_sf"/>
</dbReference>
<feature type="compositionally biased region" description="Polar residues" evidence="19">
    <location>
        <begin position="424"/>
        <end position="433"/>
    </location>
</feature>
<dbReference type="PANTHER" id="PTHR37984">
    <property type="entry name" value="PROTEIN CBG26694"/>
    <property type="match status" value="1"/>
</dbReference>
<gene>
    <name evidence="23" type="ORF">CHGG_04271</name>
</gene>
<dbReference type="VEuPathDB" id="FungiDB:CHGG_04271"/>
<dbReference type="Gene3D" id="3.10.10.10">
    <property type="entry name" value="HIV Type 1 Reverse Transcriptase, subunit A, domain 1"/>
    <property type="match status" value="1"/>
</dbReference>
<dbReference type="FunFam" id="3.10.10.10:FF:000007">
    <property type="entry name" value="Retrovirus-related Pol polyprotein from transposon 17.6-like Protein"/>
    <property type="match status" value="1"/>
</dbReference>
<dbReference type="Pfam" id="PF17917">
    <property type="entry name" value="RT_RNaseH"/>
    <property type="match status" value="1"/>
</dbReference>
<dbReference type="InterPro" id="IPR041588">
    <property type="entry name" value="Integrase_H2C2"/>
</dbReference>
<dbReference type="RefSeq" id="XP_001223485.1">
    <property type="nucleotide sequence ID" value="XM_001223484.1"/>
</dbReference>
<keyword evidence="3" id="KW-0645">Protease</keyword>
<evidence type="ECO:0000256" key="14">
    <source>
        <dbReference type="ARBA" id="ARBA00022918"/>
    </source>
</evidence>
<evidence type="ECO:0000256" key="9">
    <source>
        <dbReference type="ARBA" id="ARBA00022759"/>
    </source>
</evidence>
<dbReference type="GO" id="GO:0003677">
    <property type="term" value="F:DNA binding"/>
    <property type="evidence" value="ECO:0007669"/>
    <property type="project" value="UniProtKB-KW"/>
</dbReference>
<evidence type="ECO:0000256" key="8">
    <source>
        <dbReference type="ARBA" id="ARBA00022750"/>
    </source>
</evidence>
<accession>Q2H1S5</accession>
<feature type="domain" description="Chromo" evidence="20">
    <location>
        <begin position="847"/>
        <end position="893"/>
    </location>
</feature>
<keyword evidence="6" id="KW-0540">Nuclease</keyword>
<evidence type="ECO:0000256" key="10">
    <source>
        <dbReference type="ARBA" id="ARBA00022801"/>
    </source>
</evidence>
<evidence type="ECO:0000256" key="7">
    <source>
        <dbReference type="ARBA" id="ARBA00022723"/>
    </source>
</evidence>
<comment type="subcellular location">
    <subcellularLocation>
        <location evidence="1">Mitochondrion</location>
    </subcellularLocation>
</comment>
<comment type="subunit">
    <text evidence="2">Component of the NuA4 histone acetyltransferase complex.</text>
</comment>
<dbReference type="CDD" id="cd01647">
    <property type="entry name" value="RT_LTR"/>
    <property type="match status" value="1"/>
</dbReference>
<dbReference type="Gene3D" id="3.30.70.270">
    <property type="match status" value="2"/>
</dbReference>
<dbReference type="FunCoup" id="Q2H1S5">
    <property type="interactions" value="23"/>
</dbReference>
<feature type="compositionally biased region" description="Basic and acidic residues" evidence="19">
    <location>
        <begin position="457"/>
        <end position="466"/>
    </location>
</feature>
<dbReference type="InterPro" id="IPR043128">
    <property type="entry name" value="Rev_trsase/Diguanyl_cyclase"/>
</dbReference>
<evidence type="ECO:0000256" key="13">
    <source>
        <dbReference type="ARBA" id="ARBA00022908"/>
    </source>
</evidence>
<dbReference type="InterPro" id="IPR001584">
    <property type="entry name" value="Integrase_cat-core"/>
</dbReference>
<dbReference type="InterPro" id="IPR036397">
    <property type="entry name" value="RNaseH_sf"/>
</dbReference>
<evidence type="ECO:0000256" key="2">
    <source>
        <dbReference type="ARBA" id="ARBA00011353"/>
    </source>
</evidence>
<organism evidence="23 24">
    <name type="scientific">Chaetomium globosum (strain ATCC 6205 / CBS 148.51 / DSM 1962 / NBRC 6347 / NRRL 1970)</name>
    <name type="common">Soil fungus</name>
    <dbReference type="NCBI Taxonomy" id="306901"/>
    <lineage>
        <taxon>Eukaryota</taxon>
        <taxon>Fungi</taxon>
        <taxon>Dikarya</taxon>
        <taxon>Ascomycota</taxon>
        <taxon>Pezizomycotina</taxon>
        <taxon>Sordariomycetes</taxon>
        <taxon>Sordariomycetidae</taxon>
        <taxon>Sordariales</taxon>
        <taxon>Chaetomiaceae</taxon>
        <taxon>Chaetomium</taxon>
    </lineage>
</organism>
<dbReference type="PANTHER" id="PTHR37984:SF5">
    <property type="entry name" value="PROTEIN NYNRIN-LIKE"/>
    <property type="match status" value="1"/>
</dbReference>
<evidence type="ECO:0000256" key="12">
    <source>
        <dbReference type="ARBA" id="ARBA00022884"/>
    </source>
</evidence>
<evidence type="ECO:0000256" key="5">
    <source>
        <dbReference type="ARBA" id="ARBA00022695"/>
    </source>
</evidence>
<dbReference type="GO" id="GO:0003723">
    <property type="term" value="F:RNA binding"/>
    <property type="evidence" value="ECO:0007669"/>
    <property type="project" value="UniProtKB-KW"/>
</dbReference>
<evidence type="ECO:0000256" key="19">
    <source>
        <dbReference type="SAM" id="MobiDB-lite"/>
    </source>
</evidence>
<proteinExistence type="predicted"/>
<dbReference type="GO" id="GO:0015074">
    <property type="term" value="P:DNA integration"/>
    <property type="evidence" value="ECO:0007669"/>
    <property type="project" value="UniProtKB-KW"/>
</dbReference>
<keyword evidence="24" id="KW-1185">Reference proteome</keyword>
<keyword evidence="9" id="KW-0255">Endonuclease</keyword>
<dbReference type="GO" id="GO:0006310">
    <property type="term" value="P:DNA recombination"/>
    <property type="evidence" value="ECO:0007669"/>
    <property type="project" value="UniProtKB-KW"/>
</dbReference>
<keyword evidence="5" id="KW-0548">Nucleotidyltransferase</keyword>
<feature type="domain" description="Integrase catalytic" evidence="22">
    <location>
        <begin position="546"/>
        <end position="711"/>
    </location>
</feature>
<feature type="region of interest" description="Disordered" evidence="19">
    <location>
        <begin position="880"/>
        <end position="931"/>
    </location>
</feature>
<keyword evidence="4" id="KW-0808">Transferase</keyword>
<dbReference type="InterPro" id="IPR000953">
    <property type="entry name" value="Chromo/chromo_shadow_dom"/>
</dbReference>
<dbReference type="Proteomes" id="UP000001056">
    <property type="component" value="Unassembled WGS sequence"/>
</dbReference>
<dbReference type="PROSITE" id="PS50994">
    <property type="entry name" value="INTEGRASE"/>
    <property type="match status" value="1"/>
</dbReference>
<evidence type="ECO:0000313" key="24">
    <source>
        <dbReference type="Proteomes" id="UP000001056"/>
    </source>
</evidence>
<keyword evidence="7" id="KW-0479">Metal-binding</keyword>
<dbReference type="InterPro" id="IPR050951">
    <property type="entry name" value="Retrovirus_Pol_polyprotein"/>
</dbReference>
<dbReference type="Gene3D" id="3.30.420.10">
    <property type="entry name" value="Ribonuclease H-like superfamily/Ribonuclease H"/>
    <property type="match status" value="1"/>
</dbReference>
<dbReference type="SUPFAM" id="SSF53098">
    <property type="entry name" value="Ribonuclease H-like"/>
    <property type="match status" value="1"/>
</dbReference>
<keyword evidence="11" id="KW-0460">Magnesium</keyword>
<dbReference type="AlphaFoldDB" id="Q2H1S5"/>
<evidence type="ECO:0000256" key="18">
    <source>
        <dbReference type="ARBA" id="ARBA00023172"/>
    </source>
</evidence>
<evidence type="ECO:0000256" key="15">
    <source>
        <dbReference type="ARBA" id="ARBA00022932"/>
    </source>
</evidence>
<keyword evidence="16" id="KW-0238">DNA-binding</keyword>
<feature type="domain" description="Reverse transcriptase" evidence="21">
    <location>
        <begin position="34"/>
        <end position="213"/>
    </location>
</feature>
<dbReference type="InterPro" id="IPR000477">
    <property type="entry name" value="RT_dom"/>
</dbReference>
<dbReference type="InterPro" id="IPR012337">
    <property type="entry name" value="RNaseH-like_sf"/>
</dbReference>
<dbReference type="Pfam" id="PF24626">
    <property type="entry name" value="SH3_Tf2-1"/>
    <property type="match status" value="1"/>
</dbReference>
<dbReference type="FunFam" id="3.30.420.10:FF:000032">
    <property type="entry name" value="Retrovirus-related Pol polyprotein from transposon 297-like Protein"/>
    <property type="match status" value="1"/>
</dbReference>
<keyword evidence="18" id="KW-0233">DNA recombination</keyword>
<dbReference type="InParanoid" id="Q2H1S5"/>
<dbReference type="InterPro" id="IPR041373">
    <property type="entry name" value="RT_RNaseH"/>
</dbReference>
<dbReference type="OMA" id="WEWITID"/>
<evidence type="ECO:0000259" key="22">
    <source>
        <dbReference type="PROSITE" id="PS50994"/>
    </source>
</evidence>
<evidence type="ECO:0000256" key="4">
    <source>
        <dbReference type="ARBA" id="ARBA00022679"/>
    </source>
</evidence>
<keyword evidence="8" id="KW-0064">Aspartyl protease</keyword>
<dbReference type="GO" id="GO:0046872">
    <property type="term" value="F:metal ion binding"/>
    <property type="evidence" value="ECO:0007669"/>
    <property type="project" value="UniProtKB-KW"/>
</dbReference>
<evidence type="ECO:0000259" key="20">
    <source>
        <dbReference type="PROSITE" id="PS50013"/>
    </source>
</evidence>
<dbReference type="CDD" id="cd00024">
    <property type="entry name" value="CD_CSD"/>
    <property type="match status" value="1"/>
</dbReference>
<dbReference type="SMART" id="SM00298">
    <property type="entry name" value="CHROMO"/>
    <property type="match status" value="1"/>
</dbReference>
<dbReference type="CDD" id="cd09274">
    <property type="entry name" value="RNase_HI_RT_Ty3"/>
    <property type="match status" value="1"/>
</dbReference>
<dbReference type="SUPFAM" id="SSF56672">
    <property type="entry name" value="DNA/RNA polymerases"/>
    <property type="match status" value="1"/>
</dbReference>
<dbReference type="HOGENOM" id="CLU_000384_38_1_1"/>
<keyword evidence="14" id="KW-0695">RNA-directed DNA polymerase</keyword>
<dbReference type="GO" id="GO:0003964">
    <property type="term" value="F:RNA-directed DNA polymerase activity"/>
    <property type="evidence" value="ECO:0007669"/>
    <property type="project" value="UniProtKB-KW"/>
</dbReference>
<keyword evidence="15" id="KW-0239">DNA-directed DNA polymerase</keyword>
<keyword evidence="13" id="KW-0229">DNA integration</keyword>
<name>Q2H1S5_CHAGB</name>
<dbReference type="GO" id="GO:0004519">
    <property type="term" value="F:endonuclease activity"/>
    <property type="evidence" value="ECO:0007669"/>
    <property type="project" value="UniProtKB-KW"/>
</dbReference>
<dbReference type="FunFam" id="3.30.70.270:FF:000020">
    <property type="entry name" value="Transposon Tf2-6 polyprotein-like Protein"/>
    <property type="match status" value="1"/>
</dbReference>
<dbReference type="PROSITE" id="PS50013">
    <property type="entry name" value="CHROMO_2"/>
    <property type="match status" value="1"/>
</dbReference>
<sequence>MTRGGWRRTRRRGGESRCWFGQPGGRGGYLEKNLEIGHIRPSTSPAGYPVLFVPKKDGKLRMCVDYRQLNNETVKNRYPLPLISRLRDQLSGAQHFTRLDLPTAYAHIRIKEGDEWKTAFRTPNGHYEYLVMPFGLTNAPATFQAAIDQAIRHCLDKFAVCYLDDILIYSKTLEEHKEHVRQVLDALHEHKLSVNKDKSEFHVKKTVFLGYEISPGWVKIEPEKLEAGRTWPTPTNATEVRGFIGFANFVRIFIKNFGEIARPLHELTKKDTTFQWKQEHEQAFQRIRDAITADPVLMLSDPSKPFEVEADASDFAIGGQLGQRDKDGKLHPVAFFSKKLEGPRLNYPIHDKELLAIIEAFQEWRPYLSGTTHEVQVYTDHKNLRYFTTTKVLNGRQTRWAEFLSEFNFTIHYKKGSENARNAVRSSGNNDWNETSKESSRTTSAMHGKKSQNPRSQDCDLKERDSGTTTRPTLGPATKKELIRKIHESRLGGHMGISKTVAKIKQNYDFPGIKQTTVEVLAECDLCGRSKPGRHKPYGLLQPLPVAERPWSSVTMDFITKLPTSKDSATGTKYDSILTVVDRLTKWSYFLPYKESWSAEQLADVIYRNVTAVHGWPEEWITDRDTKFASKFWQALMTKLGTRSKLSTAYHPQTDGQTERLNQIVEQYLRLYVNFQQDDWVELLPTAQLAYNTTVTETTKVTPFFANYGYEADLRQGPDVSVPRAAVKADRMSSLHAMLKEELEFVRTRMKKFYDRNRLEGPRPEEGGKVYLISRNLRTKRPSRKLDFRKIGPFKIDKKISENNYALALPSAKELRDTVFHLSLPEPAHKNARLDKGVEAEDEEELWDVEEILDSRITNGQVECSVKWLGFGPEGNSWQPATNFNCPRGVGGFPPEEPGSTQKGTPRTDRPRGKGRSRKTRTNSTRTEGGT</sequence>
<evidence type="ECO:0000259" key="21">
    <source>
        <dbReference type="PROSITE" id="PS50878"/>
    </source>
</evidence>
<dbReference type="GO" id="GO:0005634">
    <property type="term" value="C:nucleus"/>
    <property type="evidence" value="ECO:0007669"/>
    <property type="project" value="UniProtKB-ARBA"/>
</dbReference>
<dbReference type="Pfam" id="PF17921">
    <property type="entry name" value="Integrase_H2C2"/>
    <property type="match status" value="1"/>
</dbReference>
<dbReference type="Gene3D" id="1.10.340.70">
    <property type="match status" value="1"/>
</dbReference>
<dbReference type="GO" id="GO:0005739">
    <property type="term" value="C:mitochondrion"/>
    <property type="evidence" value="ECO:0007669"/>
    <property type="project" value="UniProtKB-SubCell"/>
</dbReference>
<dbReference type="eggNOG" id="KOG0017">
    <property type="taxonomic scope" value="Eukaryota"/>
</dbReference>
<dbReference type="SUPFAM" id="SSF54160">
    <property type="entry name" value="Chromo domain-like"/>
    <property type="match status" value="1"/>
</dbReference>
<dbReference type="GO" id="GO:0004190">
    <property type="term" value="F:aspartic-type endopeptidase activity"/>
    <property type="evidence" value="ECO:0007669"/>
    <property type="project" value="UniProtKB-KW"/>
</dbReference>
<reference evidence="24" key="1">
    <citation type="journal article" date="2015" name="Genome Announc.">
        <title>Draft genome sequence of the cellulolytic fungus Chaetomium globosum.</title>
        <authorList>
            <person name="Cuomo C.A."/>
            <person name="Untereiner W.A."/>
            <person name="Ma L.-J."/>
            <person name="Grabherr M."/>
            <person name="Birren B.W."/>
        </authorList>
    </citation>
    <scope>NUCLEOTIDE SEQUENCE [LARGE SCALE GENOMIC DNA]</scope>
    <source>
        <strain evidence="24">ATCC 6205 / CBS 148.51 / DSM 1962 / NBRC 6347 / NRRL 1970</strain>
    </source>
</reference>
<keyword evidence="17" id="KW-0496">Mitochondrion</keyword>
<keyword evidence="12" id="KW-0694">RNA-binding</keyword>
<evidence type="ECO:0000256" key="3">
    <source>
        <dbReference type="ARBA" id="ARBA00022670"/>
    </source>
</evidence>
<dbReference type="InterPro" id="IPR056924">
    <property type="entry name" value="SH3_Tf2-1"/>
</dbReference>
<feature type="region of interest" description="Disordered" evidence="19">
    <location>
        <begin position="420"/>
        <end position="479"/>
    </location>
</feature>
<protein>
    <recommendedName>
        <fullName evidence="25">Reverse transcriptase</fullName>
    </recommendedName>
</protein>
<dbReference type="GeneID" id="4393000"/>
<evidence type="ECO:0000313" key="23">
    <source>
        <dbReference type="EMBL" id="EAQ87652.1"/>
    </source>
</evidence>